<name>A0A0E0F414_9ORYZ</name>
<feature type="transmembrane region" description="Helical" evidence="6">
    <location>
        <begin position="46"/>
        <end position="65"/>
    </location>
</feature>
<dbReference type="GO" id="GO:0006873">
    <property type="term" value="P:intracellular monoatomic ion homeostasis"/>
    <property type="evidence" value="ECO:0007669"/>
    <property type="project" value="InterPro"/>
</dbReference>
<dbReference type="InterPro" id="IPR030183">
    <property type="entry name" value="SLAC/SLAH"/>
</dbReference>
<dbReference type="GO" id="GO:0008308">
    <property type="term" value="F:voltage-gated monoatomic anion channel activity"/>
    <property type="evidence" value="ECO:0007669"/>
    <property type="project" value="InterPro"/>
</dbReference>
<sequence>MATSVVHPREEVPIHGGQPGQPHYGDREPSDCEGGRLAVKMGWHEGTVAMFAVGAAHYLVLFITLCQQFLGSDSLPAMLRVVFFLFFTARSMIARLDAISTPFGTCCKMLFFHRLPLTLATGQGHRHHP</sequence>
<evidence type="ECO:0000256" key="2">
    <source>
        <dbReference type="ARBA" id="ARBA00004236"/>
    </source>
</evidence>
<dbReference type="GO" id="GO:0012505">
    <property type="term" value="C:endomembrane system"/>
    <property type="evidence" value="ECO:0007669"/>
    <property type="project" value="UniProtKB-SubCell"/>
</dbReference>
<proteinExistence type="predicted"/>
<evidence type="ECO:0000256" key="6">
    <source>
        <dbReference type="SAM" id="Phobius"/>
    </source>
</evidence>
<dbReference type="HOGENOM" id="CLU_160288_0_0_1"/>
<comment type="subcellular location">
    <subcellularLocation>
        <location evidence="2">Cell membrane</location>
    </subcellularLocation>
    <subcellularLocation>
        <location evidence="1">Endomembrane system</location>
        <topology evidence="1">Multi-pass membrane protein</topology>
    </subcellularLocation>
</comment>
<keyword evidence="4" id="KW-1003">Cell membrane</keyword>
<keyword evidence="8" id="KW-1185">Reference proteome</keyword>
<evidence type="ECO:0000256" key="3">
    <source>
        <dbReference type="ARBA" id="ARBA00022448"/>
    </source>
</evidence>
<evidence type="ECO:0000256" key="1">
    <source>
        <dbReference type="ARBA" id="ARBA00004127"/>
    </source>
</evidence>
<keyword evidence="6" id="KW-1133">Transmembrane helix</keyword>
<dbReference type="Proteomes" id="UP000008021">
    <property type="component" value="Chromosome 11"/>
</dbReference>
<keyword evidence="6" id="KW-0812">Transmembrane</keyword>
<dbReference type="Gramene" id="OMERI11G06650.1">
    <property type="protein sequence ID" value="OMERI11G06650.1"/>
    <property type="gene ID" value="OMERI11G06650"/>
</dbReference>
<evidence type="ECO:0000256" key="4">
    <source>
        <dbReference type="ARBA" id="ARBA00022475"/>
    </source>
</evidence>
<evidence type="ECO:0000313" key="8">
    <source>
        <dbReference type="Proteomes" id="UP000008021"/>
    </source>
</evidence>
<dbReference type="AlphaFoldDB" id="A0A0E0F414"/>
<keyword evidence="6" id="KW-0472">Membrane</keyword>
<dbReference type="PANTHER" id="PTHR31269:SF22">
    <property type="entry name" value="OS01G0247700 PROTEIN"/>
    <property type="match status" value="1"/>
</dbReference>
<reference evidence="7" key="1">
    <citation type="submission" date="2015-04" db="UniProtKB">
        <authorList>
            <consortium name="EnsemblPlants"/>
        </authorList>
    </citation>
    <scope>IDENTIFICATION</scope>
</reference>
<dbReference type="STRING" id="40149.A0A0E0F414"/>
<feature type="region of interest" description="Disordered" evidence="5">
    <location>
        <begin position="1"/>
        <end position="31"/>
    </location>
</feature>
<dbReference type="PANTHER" id="PTHR31269">
    <property type="entry name" value="S-TYPE ANION CHANNEL SLAH3"/>
    <property type="match status" value="1"/>
</dbReference>
<evidence type="ECO:0000256" key="5">
    <source>
        <dbReference type="SAM" id="MobiDB-lite"/>
    </source>
</evidence>
<keyword evidence="3" id="KW-0813">Transport</keyword>
<dbReference type="GO" id="GO:0005886">
    <property type="term" value="C:plasma membrane"/>
    <property type="evidence" value="ECO:0007669"/>
    <property type="project" value="UniProtKB-SubCell"/>
</dbReference>
<feature type="transmembrane region" description="Helical" evidence="6">
    <location>
        <begin position="77"/>
        <end position="93"/>
    </location>
</feature>
<evidence type="ECO:0000313" key="7">
    <source>
        <dbReference type="EnsemblPlants" id="OMERI11G06650.1"/>
    </source>
</evidence>
<protein>
    <submittedName>
        <fullName evidence="7">Uncharacterized protein</fullName>
    </submittedName>
</protein>
<dbReference type="EnsemblPlants" id="OMERI11G06650.1">
    <property type="protein sequence ID" value="OMERI11G06650.1"/>
    <property type="gene ID" value="OMERI11G06650"/>
</dbReference>
<organism evidence="7">
    <name type="scientific">Oryza meridionalis</name>
    <dbReference type="NCBI Taxonomy" id="40149"/>
    <lineage>
        <taxon>Eukaryota</taxon>
        <taxon>Viridiplantae</taxon>
        <taxon>Streptophyta</taxon>
        <taxon>Embryophyta</taxon>
        <taxon>Tracheophyta</taxon>
        <taxon>Spermatophyta</taxon>
        <taxon>Magnoliopsida</taxon>
        <taxon>Liliopsida</taxon>
        <taxon>Poales</taxon>
        <taxon>Poaceae</taxon>
        <taxon>BOP clade</taxon>
        <taxon>Oryzoideae</taxon>
        <taxon>Oryzeae</taxon>
        <taxon>Oryzinae</taxon>
        <taxon>Oryza</taxon>
    </lineage>
</organism>
<accession>A0A0E0F414</accession>
<reference evidence="7" key="2">
    <citation type="submission" date="2018-05" db="EMBL/GenBank/DDBJ databases">
        <title>OmerRS3 (Oryza meridionalis Reference Sequence Version 3).</title>
        <authorList>
            <person name="Zhang J."/>
            <person name="Kudrna D."/>
            <person name="Lee S."/>
            <person name="Talag J."/>
            <person name="Welchert J."/>
            <person name="Wing R.A."/>
        </authorList>
    </citation>
    <scope>NUCLEOTIDE SEQUENCE [LARGE SCALE GENOMIC DNA]</scope>
    <source>
        <strain evidence="7">cv. OR44</strain>
    </source>
</reference>